<dbReference type="GeneID" id="54301065"/>
<gene>
    <name evidence="1" type="ORF">K452DRAFT_312637</name>
</gene>
<keyword evidence="2" id="KW-1185">Reference proteome</keyword>
<organism evidence="1 2">
    <name type="scientific">Aplosporella prunicola CBS 121167</name>
    <dbReference type="NCBI Taxonomy" id="1176127"/>
    <lineage>
        <taxon>Eukaryota</taxon>
        <taxon>Fungi</taxon>
        <taxon>Dikarya</taxon>
        <taxon>Ascomycota</taxon>
        <taxon>Pezizomycotina</taxon>
        <taxon>Dothideomycetes</taxon>
        <taxon>Dothideomycetes incertae sedis</taxon>
        <taxon>Botryosphaeriales</taxon>
        <taxon>Aplosporellaceae</taxon>
        <taxon>Aplosporella</taxon>
    </lineage>
</organism>
<proteinExistence type="predicted"/>
<name>A0A6A6B1H1_9PEZI</name>
<evidence type="ECO:0000313" key="2">
    <source>
        <dbReference type="Proteomes" id="UP000799438"/>
    </source>
</evidence>
<dbReference type="EMBL" id="ML995507">
    <property type="protein sequence ID" value="KAF2137074.1"/>
    <property type="molecule type" value="Genomic_DNA"/>
</dbReference>
<dbReference type="OrthoDB" id="5242705at2759"/>
<accession>A0A6A6B1H1</accession>
<evidence type="ECO:0000313" key="1">
    <source>
        <dbReference type="EMBL" id="KAF2137074.1"/>
    </source>
</evidence>
<dbReference type="Pfam" id="PF11374">
    <property type="entry name" value="DUF3176"/>
    <property type="match status" value="1"/>
</dbReference>
<dbReference type="Proteomes" id="UP000799438">
    <property type="component" value="Unassembled WGS sequence"/>
</dbReference>
<reference evidence="1" key="1">
    <citation type="journal article" date="2020" name="Stud. Mycol.">
        <title>101 Dothideomycetes genomes: a test case for predicting lifestyles and emergence of pathogens.</title>
        <authorList>
            <person name="Haridas S."/>
            <person name="Albert R."/>
            <person name="Binder M."/>
            <person name="Bloem J."/>
            <person name="Labutti K."/>
            <person name="Salamov A."/>
            <person name="Andreopoulos B."/>
            <person name="Baker S."/>
            <person name="Barry K."/>
            <person name="Bills G."/>
            <person name="Bluhm B."/>
            <person name="Cannon C."/>
            <person name="Castanera R."/>
            <person name="Culley D."/>
            <person name="Daum C."/>
            <person name="Ezra D."/>
            <person name="Gonzalez J."/>
            <person name="Henrissat B."/>
            <person name="Kuo A."/>
            <person name="Liang C."/>
            <person name="Lipzen A."/>
            <person name="Lutzoni F."/>
            <person name="Magnuson J."/>
            <person name="Mondo S."/>
            <person name="Nolan M."/>
            <person name="Ohm R."/>
            <person name="Pangilinan J."/>
            <person name="Park H.-J."/>
            <person name="Ramirez L."/>
            <person name="Alfaro M."/>
            <person name="Sun H."/>
            <person name="Tritt A."/>
            <person name="Yoshinaga Y."/>
            <person name="Zwiers L.-H."/>
            <person name="Turgeon B."/>
            <person name="Goodwin S."/>
            <person name="Spatafora J."/>
            <person name="Crous P."/>
            <person name="Grigoriev I."/>
        </authorList>
    </citation>
    <scope>NUCLEOTIDE SEQUENCE</scope>
    <source>
        <strain evidence="1">CBS 121167</strain>
    </source>
</reference>
<sequence>MLRDLENFDNASRGVKGCLWFLSTARYGHIASLGAVVTILALGFDTFAQNILGTQYHEVPQQNLRSVGLIPRSEIYNASNKIQNWFKEGLNFDMKAAISSSALGLKASAPSPACSTGNCSWPLVPSLAMCGSCADVTAKLKSNCTSGYCQYYLPDGMVLQGPKAGVSEAKIQTFATTLFKVGQTTSGQVYSDVLNKPGRIYAARFSAITTWVQERNPGDSLAATECALWFCIQAYNTSILSGIHHESVEMEYDMATFLDPQNLLRSGPGGPNFTGIPDKFNISEGTVFGPSYKVIEALNDSISEQVSGNVTWSGHYGAFQYSSDRPKAFGMRAKI</sequence>
<protein>
    <submittedName>
        <fullName evidence="1">Uncharacterized protein</fullName>
    </submittedName>
</protein>
<dbReference type="InterPro" id="IPR021514">
    <property type="entry name" value="DUF3176"/>
</dbReference>
<dbReference type="PANTHER" id="PTHR35394">
    <property type="entry name" value="DUF3176 DOMAIN-CONTAINING PROTEIN"/>
    <property type="match status" value="1"/>
</dbReference>
<dbReference type="PANTHER" id="PTHR35394:SF5">
    <property type="entry name" value="DUF3176 DOMAIN-CONTAINING PROTEIN"/>
    <property type="match status" value="1"/>
</dbReference>
<dbReference type="AlphaFoldDB" id="A0A6A6B1H1"/>
<dbReference type="RefSeq" id="XP_033392792.1">
    <property type="nucleotide sequence ID" value="XM_033543568.1"/>
</dbReference>